<dbReference type="Gene3D" id="2.30.42.10">
    <property type="match status" value="2"/>
</dbReference>
<dbReference type="InterPro" id="IPR036034">
    <property type="entry name" value="PDZ_sf"/>
</dbReference>
<comment type="subcellular location">
    <subcellularLocation>
        <location evidence="1">Periplasm</location>
    </subcellularLocation>
</comment>
<comment type="caution">
    <text evidence="11">The sequence shown here is derived from an EMBL/GenBank/DDBJ whole genome shotgun (WGS) entry which is preliminary data.</text>
</comment>
<feature type="domain" description="PDZ" evidence="10">
    <location>
        <begin position="268"/>
        <end position="364"/>
    </location>
</feature>
<dbReference type="EMBL" id="JBHRXV010000004">
    <property type="protein sequence ID" value="MFC3712016.1"/>
    <property type="molecule type" value="Genomic_DNA"/>
</dbReference>
<dbReference type="Proteomes" id="UP001595615">
    <property type="component" value="Unassembled WGS sequence"/>
</dbReference>
<keyword evidence="8" id="KW-0720">Serine protease</keyword>
<keyword evidence="3" id="KW-0645">Protease</keyword>
<dbReference type="PROSITE" id="PS50106">
    <property type="entry name" value="PDZ"/>
    <property type="match status" value="2"/>
</dbReference>
<dbReference type="SUPFAM" id="SSF50156">
    <property type="entry name" value="PDZ domain-like"/>
    <property type="match status" value="2"/>
</dbReference>
<feature type="signal peptide" evidence="9">
    <location>
        <begin position="1"/>
        <end position="19"/>
    </location>
</feature>
<evidence type="ECO:0000256" key="7">
    <source>
        <dbReference type="ARBA" id="ARBA00022801"/>
    </source>
</evidence>
<feature type="domain" description="PDZ" evidence="10">
    <location>
        <begin position="395"/>
        <end position="473"/>
    </location>
</feature>
<dbReference type="InterPro" id="IPR011782">
    <property type="entry name" value="Pept_S1C_Do"/>
</dbReference>
<evidence type="ECO:0000313" key="11">
    <source>
        <dbReference type="EMBL" id="MFC3712016.1"/>
    </source>
</evidence>
<dbReference type="NCBIfam" id="TIGR02037">
    <property type="entry name" value="degP_htrA_DO"/>
    <property type="match status" value="1"/>
</dbReference>
<keyword evidence="6" id="KW-0574">Periplasm</keyword>
<evidence type="ECO:0000256" key="5">
    <source>
        <dbReference type="ARBA" id="ARBA00022737"/>
    </source>
</evidence>
<dbReference type="SMART" id="SM00228">
    <property type="entry name" value="PDZ"/>
    <property type="match status" value="2"/>
</dbReference>
<proteinExistence type="inferred from homology"/>
<dbReference type="Pfam" id="PF17820">
    <property type="entry name" value="PDZ_6"/>
    <property type="match status" value="1"/>
</dbReference>
<keyword evidence="4 9" id="KW-0732">Signal</keyword>
<feature type="chain" id="PRO_5046673549" evidence="9">
    <location>
        <begin position="20"/>
        <end position="490"/>
    </location>
</feature>
<evidence type="ECO:0000256" key="2">
    <source>
        <dbReference type="ARBA" id="ARBA00010541"/>
    </source>
</evidence>
<dbReference type="Pfam" id="PF13180">
    <property type="entry name" value="PDZ_2"/>
    <property type="match status" value="1"/>
</dbReference>
<evidence type="ECO:0000256" key="9">
    <source>
        <dbReference type="SAM" id="SignalP"/>
    </source>
</evidence>
<dbReference type="InterPro" id="IPR001940">
    <property type="entry name" value="Peptidase_S1C"/>
</dbReference>
<evidence type="ECO:0000256" key="1">
    <source>
        <dbReference type="ARBA" id="ARBA00004418"/>
    </source>
</evidence>
<reference evidence="12" key="1">
    <citation type="journal article" date="2019" name="Int. J. Syst. Evol. Microbiol.">
        <title>The Global Catalogue of Microorganisms (GCM) 10K type strain sequencing project: providing services to taxonomists for standard genome sequencing and annotation.</title>
        <authorList>
            <consortium name="The Broad Institute Genomics Platform"/>
            <consortium name="The Broad Institute Genome Sequencing Center for Infectious Disease"/>
            <person name="Wu L."/>
            <person name="Ma J."/>
        </authorList>
    </citation>
    <scope>NUCLEOTIDE SEQUENCE [LARGE SCALE GENOMIC DNA]</scope>
    <source>
        <strain evidence="12">KCTC 42644</strain>
    </source>
</reference>
<dbReference type="GO" id="GO:0016787">
    <property type="term" value="F:hydrolase activity"/>
    <property type="evidence" value="ECO:0007669"/>
    <property type="project" value="UniProtKB-KW"/>
</dbReference>
<dbReference type="PANTHER" id="PTHR22939">
    <property type="entry name" value="SERINE PROTEASE FAMILY S1C HTRA-RELATED"/>
    <property type="match status" value="1"/>
</dbReference>
<sequence length="490" mass="50607">MLKKAWLLLVGGVAGLALAFTIDGHSPTATAQQAAALAAQAAGAQPERAVPANPAQLMMSYSPVAKRVSPAVVNIYTERVTQQRPNAFYDLFFGQGRMARPRVEQSLGSGVIVEASGLVVTNNHVIEGATEILVALADRRQYSAKLLFADPRTDLAVLQMDIKGATLPVARLGDSDRAEVGDVVLAIGNPFGVGQTVTHGIVSAVARTGVGISDYQFFLQTDAPINPGNSGGALVAMDGSIVGINTAIFSRSGGSNGVGFAIPANMVRSFLQQAKTGKLVSAWIGVEGEPVTPDTATRVGLDRPIGVLVTGVTAGSPAAAAGLRAGDVIYAIDGKEVGDPGMLRYRMATQTVGETVTATLVRDGAARNVPLRLAAPPETPARSLTTVAGNNLLAGVTVGNLSPAFAQELGAGLPERGVVVVRVDPRAPAARLNFLQPGDIIDALNGQRVATVGDVQRLATDGSGLVVRLSRGGRQAECTFRPPSQVFCRS</sequence>
<evidence type="ECO:0000313" key="12">
    <source>
        <dbReference type="Proteomes" id="UP001595615"/>
    </source>
</evidence>
<accession>A0ABV7X846</accession>
<protein>
    <submittedName>
        <fullName evidence="11">Do family serine endopeptidase</fullName>
        <ecNumber evidence="11">3.4.21.107</ecNumber>
    </submittedName>
</protein>
<dbReference type="PANTHER" id="PTHR22939:SF129">
    <property type="entry name" value="SERINE PROTEASE HTRA2, MITOCHONDRIAL"/>
    <property type="match status" value="1"/>
</dbReference>
<dbReference type="InterPro" id="IPR001478">
    <property type="entry name" value="PDZ"/>
</dbReference>
<dbReference type="Gene3D" id="2.40.10.120">
    <property type="match status" value="1"/>
</dbReference>
<dbReference type="PRINTS" id="PR00834">
    <property type="entry name" value="PROTEASES2C"/>
</dbReference>
<keyword evidence="12" id="KW-1185">Reference proteome</keyword>
<dbReference type="InterPro" id="IPR041489">
    <property type="entry name" value="PDZ_6"/>
</dbReference>
<evidence type="ECO:0000256" key="8">
    <source>
        <dbReference type="ARBA" id="ARBA00022825"/>
    </source>
</evidence>
<evidence type="ECO:0000256" key="4">
    <source>
        <dbReference type="ARBA" id="ARBA00022729"/>
    </source>
</evidence>
<comment type="similarity">
    <text evidence="2">Belongs to the peptidase S1C family.</text>
</comment>
<dbReference type="InterPro" id="IPR009003">
    <property type="entry name" value="Peptidase_S1_PA"/>
</dbReference>
<evidence type="ECO:0000256" key="6">
    <source>
        <dbReference type="ARBA" id="ARBA00022764"/>
    </source>
</evidence>
<keyword evidence="5" id="KW-0677">Repeat</keyword>
<keyword evidence="7 11" id="KW-0378">Hydrolase</keyword>
<name>A0ABV7X846_9SPHN</name>
<dbReference type="Pfam" id="PF13365">
    <property type="entry name" value="Trypsin_2"/>
    <property type="match status" value="1"/>
</dbReference>
<dbReference type="EC" id="3.4.21.107" evidence="11"/>
<evidence type="ECO:0000259" key="10">
    <source>
        <dbReference type="PROSITE" id="PS50106"/>
    </source>
</evidence>
<organism evidence="11 12">
    <name type="scientific">Sphingoaurantiacus capsulatus</name>
    <dbReference type="NCBI Taxonomy" id="1771310"/>
    <lineage>
        <taxon>Bacteria</taxon>
        <taxon>Pseudomonadati</taxon>
        <taxon>Pseudomonadota</taxon>
        <taxon>Alphaproteobacteria</taxon>
        <taxon>Sphingomonadales</taxon>
        <taxon>Sphingosinicellaceae</taxon>
        <taxon>Sphingoaurantiacus</taxon>
    </lineage>
</organism>
<dbReference type="RefSeq" id="WP_380858093.1">
    <property type="nucleotide sequence ID" value="NZ_JBHRXV010000004.1"/>
</dbReference>
<gene>
    <name evidence="11" type="ORF">ACFOMD_05505</name>
</gene>
<evidence type="ECO:0000256" key="3">
    <source>
        <dbReference type="ARBA" id="ARBA00022670"/>
    </source>
</evidence>
<dbReference type="SUPFAM" id="SSF50494">
    <property type="entry name" value="Trypsin-like serine proteases"/>
    <property type="match status" value="1"/>
</dbReference>